<proteinExistence type="predicted"/>
<dbReference type="GO" id="GO:0003676">
    <property type="term" value="F:nucleic acid binding"/>
    <property type="evidence" value="ECO:0007669"/>
    <property type="project" value="InterPro"/>
</dbReference>
<reference evidence="2" key="1">
    <citation type="journal article" date="2015" name="Nature">
        <title>Complex archaea that bridge the gap between prokaryotes and eukaryotes.</title>
        <authorList>
            <person name="Spang A."/>
            <person name="Saw J.H."/>
            <person name="Jorgensen S.L."/>
            <person name="Zaremba-Niedzwiedzka K."/>
            <person name="Martijn J."/>
            <person name="Lind A.E."/>
            <person name="van Eijk R."/>
            <person name="Schleper C."/>
            <person name="Guy L."/>
            <person name="Ettema T.J."/>
        </authorList>
    </citation>
    <scope>NUCLEOTIDE SEQUENCE</scope>
</reference>
<feature type="domain" description="RNA polymerase sigma-70 region 4" evidence="1">
    <location>
        <begin position="112"/>
        <end position="144"/>
    </location>
</feature>
<dbReference type="InterPro" id="IPR013324">
    <property type="entry name" value="RNA_pol_sigma_r3/r4-like"/>
</dbReference>
<gene>
    <name evidence="2" type="ORF">LCGC14_1062940</name>
</gene>
<organism evidence="2">
    <name type="scientific">marine sediment metagenome</name>
    <dbReference type="NCBI Taxonomy" id="412755"/>
    <lineage>
        <taxon>unclassified sequences</taxon>
        <taxon>metagenomes</taxon>
        <taxon>ecological metagenomes</taxon>
    </lineage>
</organism>
<dbReference type="InterPro" id="IPR011856">
    <property type="entry name" value="tRNA_endonuc-like_dom_sf"/>
</dbReference>
<dbReference type="AlphaFoldDB" id="A0A0F9Q3L6"/>
<sequence>MTTKTEQQFADKMVAEGWEVYHTGFPDFLCRKDGEVILVEVKRSSKEKLQDNQHLILNALNDSSPTAFVWSPDSLDLIPIHQKRQSKDSLQNEDEEKFGNSQCPISWADTVITVLYRTEGWSLERIADQFGITAEAVRQRILKAKGG</sequence>
<dbReference type="Gene3D" id="3.40.1350.10">
    <property type="match status" value="1"/>
</dbReference>
<evidence type="ECO:0000313" key="2">
    <source>
        <dbReference type="EMBL" id="KKN07841.1"/>
    </source>
</evidence>
<accession>A0A0F9Q3L6</accession>
<evidence type="ECO:0000259" key="1">
    <source>
        <dbReference type="Pfam" id="PF04545"/>
    </source>
</evidence>
<dbReference type="GO" id="GO:0006352">
    <property type="term" value="P:DNA-templated transcription initiation"/>
    <property type="evidence" value="ECO:0007669"/>
    <property type="project" value="InterPro"/>
</dbReference>
<dbReference type="GO" id="GO:0003700">
    <property type="term" value="F:DNA-binding transcription factor activity"/>
    <property type="evidence" value="ECO:0007669"/>
    <property type="project" value="InterPro"/>
</dbReference>
<dbReference type="SUPFAM" id="SSF88659">
    <property type="entry name" value="Sigma3 and sigma4 domains of RNA polymerase sigma factors"/>
    <property type="match status" value="1"/>
</dbReference>
<comment type="caution">
    <text evidence="2">The sequence shown here is derived from an EMBL/GenBank/DDBJ whole genome shotgun (WGS) entry which is preliminary data.</text>
</comment>
<dbReference type="Pfam" id="PF04545">
    <property type="entry name" value="Sigma70_r4"/>
    <property type="match status" value="1"/>
</dbReference>
<protein>
    <recommendedName>
        <fullName evidence="1">RNA polymerase sigma-70 region 4 domain-containing protein</fullName>
    </recommendedName>
</protein>
<name>A0A0F9Q3L6_9ZZZZ</name>
<dbReference type="InterPro" id="IPR007630">
    <property type="entry name" value="RNA_pol_sigma70_r4"/>
</dbReference>
<dbReference type="EMBL" id="LAZR01004521">
    <property type="protein sequence ID" value="KKN07841.1"/>
    <property type="molecule type" value="Genomic_DNA"/>
</dbReference>